<keyword evidence="3" id="KW-1185">Reference proteome</keyword>
<gene>
    <name evidence="2" type="ORF">Nepgr_026229</name>
</gene>
<organism evidence="2 3">
    <name type="scientific">Nepenthes gracilis</name>
    <name type="common">Slender pitcher plant</name>
    <dbReference type="NCBI Taxonomy" id="150966"/>
    <lineage>
        <taxon>Eukaryota</taxon>
        <taxon>Viridiplantae</taxon>
        <taxon>Streptophyta</taxon>
        <taxon>Embryophyta</taxon>
        <taxon>Tracheophyta</taxon>
        <taxon>Spermatophyta</taxon>
        <taxon>Magnoliopsida</taxon>
        <taxon>eudicotyledons</taxon>
        <taxon>Gunneridae</taxon>
        <taxon>Pentapetalae</taxon>
        <taxon>Caryophyllales</taxon>
        <taxon>Nepenthaceae</taxon>
        <taxon>Nepenthes</taxon>
    </lineage>
</organism>
<protein>
    <submittedName>
        <fullName evidence="2">Uncharacterized protein</fullName>
    </submittedName>
</protein>
<comment type="caution">
    <text evidence="2">The sequence shown here is derived from an EMBL/GenBank/DDBJ whole genome shotgun (WGS) entry which is preliminary data.</text>
</comment>
<evidence type="ECO:0000313" key="3">
    <source>
        <dbReference type="Proteomes" id="UP001279734"/>
    </source>
</evidence>
<evidence type="ECO:0000256" key="1">
    <source>
        <dbReference type="SAM" id="MobiDB-lite"/>
    </source>
</evidence>
<dbReference type="Proteomes" id="UP001279734">
    <property type="component" value="Unassembled WGS sequence"/>
</dbReference>
<name>A0AAD3T887_NEPGR</name>
<sequence length="128" mass="13787">MLEENFSDRVDNGIIHLKMAHCSSALNRLELAIEFFYAIVVKSAGVQGTMVRTSIVVIEEVEMDVPEHVGILEVGEPEQVPEFAEVAETDGLGQAPEPTEVLEATSSLARASPEPLSRGPITIEEVGA</sequence>
<proteinExistence type="predicted"/>
<dbReference type="AlphaFoldDB" id="A0AAD3T887"/>
<feature type="region of interest" description="Disordered" evidence="1">
    <location>
        <begin position="104"/>
        <end position="128"/>
    </location>
</feature>
<accession>A0AAD3T887</accession>
<evidence type="ECO:0000313" key="2">
    <source>
        <dbReference type="EMBL" id="GMH24386.1"/>
    </source>
</evidence>
<reference evidence="2" key="1">
    <citation type="submission" date="2023-05" db="EMBL/GenBank/DDBJ databases">
        <title>Nepenthes gracilis genome sequencing.</title>
        <authorList>
            <person name="Fukushima K."/>
        </authorList>
    </citation>
    <scope>NUCLEOTIDE SEQUENCE</scope>
    <source>
        <strain evidence="2">SING2019-196</strain>
    </source>
</reference>
<dbReference type="EMBL" id="BSYO01000027">
    <property type="protein sequence ID" value="GMH24386.1"/>
    <property type="molecule type" value="Genomic_DNA"/>
</dbReference>